<dbReference type="PANTHER" id="PTHR30537">
    <property type="entry name" value="HTH-TYPE TRANSCRIPTIONAL REGULATOR"/>
    <property type="match status" value="1"/>
</dbReference>
<feature type="region of interest" description="Disordered" evidence="5">
    <location>
        <begin position="97"/>
        <end position="146"/>
    </location>
</feature>
<dbReference type="Gene3D" id="1.10.10.10">
    <property type="entry name" value="Winged helix-like DNA-binding domain superfamily/Winged helix DNA-binding domain"/>
    <property type="match status" value="1"/>
</dbReference>
<dbReference type="Proteomes" id="UP000237381">
    <property type="component" value="Unassembled WGS sequence"/>
</dbReference>
<organism evidence="7 8">
    <name type="scientific">Paraburkholderia eburnea</name>
    <dbReference type="NCBI Taxonomy" id="1189126"/>
    <lineage>
        <taxon>Bacteria</taxon>
        <taxon>Pseudomonadati</taxon>
        <taxon>Pseudomonadota</taxon>
        <taxon>Betaproteobacteria</taxon>
        <taxon>Burkholderiales</taxon>
        <taxon>Burkholderiaceae</taxon>
        <taxon>Paraburkholderia</taxon>
    </lineage>
</organism>
<evidence type="ECO:0000256" key="4">
    <source>
        <dbReference type="ARBA" id="ARBA00023163"/>
    </source>
</evidence>
<evidence type="ECO:0000313" key="7">
    <source>
        <dbReference type="EMBL" id="POR52241.1"/>
    </source>
</evidence>
<evidence type="ECO:0000256" key="5">
    <source>
        <dbReference type="SAM" id="MobiDB-lite"/>
    </source>
</evidence>
<name>A0A2S4MC60_9BURK</name>
<dbReference type="PANTHER" id="PTHR30537:SF72">
    <property type="entry name" value="LYSR FAMILY TRANSCRIPTIONAL REGULATOR"/>
    <property type="match status" value="1"/>
</dbReference>
<dbReference type="PRINTS" id="PR00039">
    <property type="entry name" value="HTHLYSR"/>
</dbReference>
<keyword evidence="2" id="KW-0805">Transcription regulation</keyword>
<dbReference type="InterPro" id="IPR000847">
    <property type="entry name" value="LysR_HTH_N"/>
</dbReference>
<protein>
    <submittedName>
        <fullName evidence="7">Regulatory helix-turn-helix LysR family protein</fullName>
    </submittedName>
</protein>
<accession>A0A2S4MC60</accession>
<evidence type="ECO:0000256" key="2">
    <source>
        <dbReference type="ARBA" id="ARBA00023015"/>
    </source>
</evidence>
<keyword evidence="3" id="KW-0238">DNA-binding</keyword>
<dbReference type="GO" id="GO:0043565">
    <property type="term" value="F:sequence-specific DNA binding"/>
    <property type="evidence" value="ECO:0007669"/>
    <property type="project" value="TreeGrafter"/>
</dbReference>
<dbReference type="SUPFAM" id="SSF46785">
    <property type="entry name" value="Winged helix' DNA-binding domain"/>
    <property type="match status" value="1"/>
</dbReference>
<proteinExistence type="inferred from homology"/>
<evidence type="ECO:0000256" key="3">
    <source>
        <dbReference type="ARBA" id="ARBA00023125"/>
    </source>
</evidence>
<dbReference type="Pfam" id="PF00126">
    <property type="entry name" value="HTH_1"/>
    <property type="match status" value="1"/>
</dbReference>
<dbReference type="InterPro" id="IPR036388">
    <property type="entry name" value="WH-like_DNA-bd_sf"/>
</dbReference>
<dbReference type="GO" id="GO:0003700">
    <property type="term" value="F:DNA-binding transcription factor activity"/>
    <property type="evidence" value="ECO:0007669"/>
    <property type="project" value="InterPro"/>
</dbReference>
<dbReference type="FunFam" id="1.10.10.10:FF:000001">
    <property type="entry name" value="LysR family transcriptional regulator"/>
    <property type="match status" value="1"/>
</dbReference>
<dbReference type="InterPro" id="IPR058163">
    <property type="entry name" value="LysR-type_TF_proteobact-type"/>
</dbReference>
<evidence type="ECO:0000256" key="1">
    <source>
        <dbReference type="ARBA" id="ARBA00009437"/>
    </source>
</evidence>
<gene>
    <name evidence="7" type="ORF">B0G62_105209</name>
</gene>
<evidence type="ECO:0000313" key="8">
    <source>
        <dbReference type="Proteomes" id="UP000237381"/>
    </source>
</evidence>
<dbReference type="GO" id="GO:0006351">
    <property type="term" value="P:DNA-templated transcription"/>
    <property type="evidence" value="ECO:0007669"/>
    <property type="project" value="TreeGrafter"/>
</dbReference>
<sequence>MRCAASVRQATRVQAMQNYVNIVERGSFTQAAEVLQLHRPTVTKAVQQLEVELGIHLLNRSTRRVSTTAEGEAFYQRCVPLLANVNETFASFAQFAQNRPQPTRDGLEVTTDAAHSSPRSTARSRSSRSPTRIATRKRASRPARSW</sequence>
<feature type="compositionally biased region" description="Low complexity" evidence="5">
    <location>
        <begin position="116"/>
        <end position="133"/>
    </location>
</feature>
<dbReference type="OrthoDB" id="9785745at2"/>
<evidence type="ECO:0000259" key="6">
    <source>
        <dbReference type="PROSITE" id="PS50931"/>
    </source>
</evidence>
<reference evidence="7 8" key="1">
    <citation type="submission" date="2018-01" db="EMBL/GenBank/DDBJ databases">
        <title>Genomic Encyclopedia of Type Strains, Phase III (KMG-III): the genomes of soil and plant-associated and newly described type strains.</title>
        <authorList>
            <person name="Whitman W."/>
        </authorList>
    </citation>
    <scope>NUCLEOTIDE SEQUENCE [LARGE SCALE GENOMIC DNA]</scope>
    <source>
        <strain evidence="7 8">JCM 18070</strain>
    </source>
</reference>
<dbReference type="EMBL" id="PQGA01000005">
    <property type="protein sequence ID" value="POR52241.1"/>
    <property type="molecule type" value="Genomic_DNA"/>
</dbReference>
<keyword evidence="8" id="KW-1185">Reference proteome</keyword>
<comment type="caution">
    <text evidence="7">The sequence shown here is derived from an EMBL/GenBank/DDBJ whole genome shotgun (WGS) entry which is preliminary data.</text>
</comment>
<keyword evidence="4" id="KW-0804">Transcription</keyword>
<dbReference type="PROSITE" id="PS50931">
    <property type="entry name" value="HTH_LYSR"/>
    <property type="match status" value="1"/>
</dbReference>
<feature type="compositionally biased region" description="Basic residues" evidence="5">
    <location>
        <begin position="134"/>
        <end position="146"/>
    </location>
</feature>
<dbReference type="AlphaFoldDB" id="A0A2S4MC60"/>
<comment type="similarity">
    <text evidence="1">Belongs to the LysR transcriptional regulatory family.</text>
</comment>
<feature type="domain" description="HTH lysR-type" evidence="6">
    <location>
        <begin position="11"/>
        <end position="68"/>
    </location>
</feature>
<dbReference type="InterPro" id="IPR036390">
    <property type="entry name" value="WH_DNA-bd_sf"/>
</dbReference>